<evidence type="ECO:0000313" key="2">
    <source>
        <dbReference type="EMBL" id="MCI1186340.1"/>
    </source>
</evidence>
<sequence>MNEPIQPKPKSHFGKIVLVNLGVVVAVHVGRQLIDSDSTILGFLLVLWLLNAVVGLLLLVTGERGNGLACWLSAMLIGIAGVSECGTHLHLGGMH</sequence>
<accession>A0A9X2AGH9</accession>
<keyword evidence="3" id="KW-1185">Reference proteome</keyword>
<dbReference type="Proteomes" id="UP001139193">
    <property type="component" value="Unassembled WGS sequence"/>
</dbReference>
<dbReference type="AlphaFoldDB" id="A0A9X2AGH9"/>
<reference evidence="2" key="1">
    <citation type="submission" date="2022-03" db="EMBL/GenBank/DDBJ databases">
        <title>Bacterial whole genome sequence for Hymenobacter sp. DH14.</title>
        <authorList>
            <person name="Le V."/>
        </authorList>
    </citation>
    <scope>NUCLEOTIDE SEQUENCE</scope>
    <source>
        <strain evidence="2">DH14</strain>
    </source>
</reference>
<evidence type="ECO:0000313" key="3">
    <source>
        <dbReference type="Proteomes" id="UP001139193"/>
    </source>
</evidence>
<gene>
    <name evidence="2" type="ORF">MON38_02835</name>
</gene>
<proteinExistence type="predicted"/>
<name>A0A9X2AGH9_9BACT</name>
<comment type="caution">
    <text evidence="2">The sequence shown here is derived from an EMBL/GenBank/DDBJ whole genome shotgun (WGS) entry which is preliminary data.</text>
</comment>
<dbReference type="RefSeq" id="WP_241934615.1">
    <property type="nucleotide sequence ID" value="NZ_JALBGC010000001.1"/>
</dbReference>
<keyword evidence="1" id="KW-0812">Transmembrane</keyword>
<evidence type="ECO:0000256" key="1">
    <source>
        <dbReference type="SAM" id="Phobius"/>
    </source>
</evidence>
<keyword evidence="1" id="KW-0472">Membrane</keyword>
<keyword evidence="1" id="KW-1133">Transmembrane helix</keyword>
<protein>
    <submittedName>
        <fullName evidence="2">Uncharacterized protein</fullName>
    </submittedName>
</protein>
<feature type="transmembrane region" description="Helical" evidence="1">
    <location>
        <begin position="68"/>
        <end position="91"/>
    </location>
</feature>
<feature type="transmembrane region" description="Helical" evidence="1">
    <location>
        <begin position="40"/>
        <end position="61"/>
    </location>
</feature>
<dbReference type="EMBL" id="JALBGC010000001">
    <property type="protein sequence ID" value="MCI1186340.1"/>
    <property type="molecule type" value="Genomic_DNA"/>
</dbReference>
<organism evidence="2 3">
    <name type="scientific">Hymenobacter cyanobacteriorum</name>
    <dbReference type="NCBI Taxonomy" id="2926463"/>
    <lineage>
        <taxon>Bacteria</taxon>
        <taxon>Pseudomonadati</taxon>
        <taxon>Bacteroidota</taxon>
        <taxon>Cytophagia</taxon>
        <taxon>Cytophagales</taxon>
        <taxon>Hymenobacteraceae</taxon>
        <taxon>Hymenobacter</taxon>
    </lineage>
</organism>
<feature type="transmembrane region" description="Helical" evidence="1">
    <location>
        <begin position="12"/>
        <end position="34"/>
    </location>
</feature>